<sequence>MNTRFDSVLDENIKRMNTFFDERLHEVKGKIEDAMYKKSVEIRRLSKDSDTRLRCIERKLGTEQPLANVKIPPSEAPRAHSSHCQQRDSGGQSTFKTGISHWIPVGGNKNTQKASAPLRTSDNVQQVNRDHENMPPYSSNLSPDIN</sequence>
<evidence type="ECO:0000313" key="2">
    <source>
        <dbReference type="EMBL" id="PXF49690.1"/>
    </source>
</evidence>
<dbReference type="AlphaFoldDB" id="A0A2V3JAH0"/>
<evidence type="ECO:0000256" key="1">
    <source>
        <dbReference type="SAM" id="MobiDB-lite"/>
    </source>
</evidence>
<accession>A0A2V3JAH0</accession>
<feature type="region of interest" description="Disordered" evidence="1">
    <location>
        <begin position="64"/>
        <end position="146"/>
    </location>
</feature>
<protein>
    <submittedName>
        <fullName evidence="2">Uncharacterized protein</fullName>
    </submittedName>
</protein>
<dbReference type="EMBL" id="NBIV01000003">
    <property type="protein sequence ID" value="PXF49690.1"/>
    <property type="molecule type" value="Genomic_DNA"/>
</dbReference>
<dbReference type="Proteomes" id="UP000247409">
    <property type="component" value="Unassembled WGS sequence"/>
</dbReference>
<feature type="compositionally biased region" description="Polar residues" evidence="1">
    <location>
        <begin position="108"/>
        <end position="127"/>
    </location>
</feature>
<evidence type="ECO:0000313" key="3">
    <source>
        <dbReference type="Proteomes" id="UP000247409"/>
    </source>
</evidence>
<proteinExistence type="predicted"/>
<gene>
    <name evidence="2" type="ORF">BWQ96_00568</name>
</gene>
<name>A0A2V3JAH0_9FLOR</name>
<organism evidence="2 3">
    <name type="scientific">Gracilariopsis chorda</name>
    <dbReference type="NCBI Taxonomy" id="448386"/>
    <lineage>
        <taxon>Eukaryota</taxon>
        <taxon>Rhodophyta</taxon>
        <taxon>Florideophyceae</taxon>
        <taxon>Rhodymeniophycidae</taxon>
        <taxon>Gracilariales</taxon>
        <taxon>Gracilariaceae</taxon>
        <taxon>Gracilariopsis</taxon>
    </lineage>
</organism>
<feature type="compositionally biased region" description="Polar residues" evidence="1">
    <location>
        <begin position="136"/>
        <end position="146"/>
    </location>
</feature>
<reference evidence="2 3" key="1">
    <citation type="journal article" date="2018" name="Mol. Biol. Evol.">
        <title>Analysis of the draft genome of the red seaweed Gracilariopsis chorda provides insights into genome size evolution in Rhodophyta.</title>
        <authorList>
            <person name="Lee J."/>
            <person name="Yang E.C."/>
            <person name="Graf L."/>
            <person name="Yang J.H."/>
            <person name="Qiu H."/>
            <person name="Zel Zion U."/>
            <person name="Chan C.X."/>
            <person name="Stephens T.G."/>
            <person name="Weber A.P.M."/>
            <person name="Boo G.H."/>
            <person name="Boo S.M."/>
            <person name="Kim K.M."/>
            <person name="Shin Y."/>
            <person name="Jung M."/>
            <person name="Lee S.J."/>
            <person name="Yim H.S."/>
            <person name="Lee J.H."/>
            <person name="Bhattacharya D."/>
            <person name="Yoon H.S."/>
        </authorList>
    </citation>
    <scope>NUCLEOTIDE SEQUENCE [LARGE SCALE GENOMIC DNA]</scope>
    <source>
        <strain evidence="2 3">SKKU-2015</strain>
        <tissue evidence="2">Whole body</tissue>
    </source>
</reference>
<feature type="compositionally biased region" description="Polar residues" evidence="1">
    <location>
        <begin position="82"/>
        <end position="97"/>
    </location>
</feature>
<comment type="caution">
    <text evidence="2">The sequence shown here is derived from an EMBL/GenBank/DDBJ whole genome shotgun (WGS) entry which is preliminary data.</text>
</comment>
<keyword evidence="3" id="KW-1185">Reference proteome</keyword>